<dbReference type="Proteomes" id="UP000650994">
    <property type="component" value="Unassembled WGS sequence"/>
</dbReference>
<proteinExistence type="predicted"/>
<dbReference type="InterPro" id="IPR000595">
    <property type="entry name" value="cNMP-bd_dom"/>
</dbReference>
<evidence type="ECO:0000313" key="6">
    <source>
        <dbReference type="EMBL" id="SHK76971.1"/>
    </source>
</evidence>
<keyword evidence="1" id="KW-0805">Transcription regulation</keyword>
<reference evidence="7" key="3">
    <citation type="submission" date="2016-11" db="EMBL/GenBank/DDBJ databases">
        <authorList>
            <person name="Varghese N."/>
            <person name="Submissions S."/>
        </authorList>
    </citation>
    <scope>NUCLEOTIDE SEQUENCE [LARGE SCALE GENOMIC DNA]</scope>
    <source>
        <strain evidence="7">DSM 27989</strain>
    </source>
</reference>
<dbReference type="SUPFAM" id="SSF51206">
    <property type="entry name" value="cAMP-binding domain-like"/>
    <property type="match status" value="1"/>
</dbReference>
<dbReference type="Proteomes" id="UP000184120">
    <property type="component" value="Unassembled WGS sequence"/>
</dbReference>
<dbReference type="Pfam" id="PF00027">
    <property type="entry name" value="cNMP_binding"/>
    <property type="match status" value="1"/>
</dbReference>
<dbReference type="AlphaFoldDB" id="A0A1M6V6E9"/>
<evidence type="ECO:0000259" key="4">
    <source>
        <dbReference type="PROSITE" id="PS50042"/>
    </source>
</evidence>
<feature type="domain" description="Cyclic nucleotide-binding" evidence="4">
    <location>
        <begin position="1"/>
        <end position="100"/>
    </location>
</feature>
<evidence type="ECO:0000313" key="7">
    <source>
        <dbReference type="Proteomes" id="UP000184120"/>
    </source>
</evidence>
<dbReference type="CDD" id="cd00038">
    <property type="entry name" value="CAP_ED"/>
    <property type="match status" value="1"/>
</dbReference>
<dbReference type="EMBL" id="BMFL01000012">
    <property type="protein sequence ID" value="GGF01742.1"/>
    <property type="molecule type" value="Genomic_DNA"/>
</dbReference>
<dbReference type="InterPro" id="IPR012318">
    <property type="entry name" value="HTH_CRP"/>
</dbReference>
<evidence type="ECO:0000256" key="1">
    <source>
        <dbReference type="ARBA" id="ARBA00023015"/>
    </source>
</evidence>
<keyword evidence="3" id="KW-0804">Transcription</keyword>
<evidence type="ECO:0000313" key="5">
    <source>
        <dbReference type="EMBL" id="GGF01742.1"/>
    </source>
</evidence>
<keyword evidence="2" id="KW-0238">DNA-binding</keyword>
<evidence type="ECO:0000256" key="2">
    <source>
        <dbReference type="ARBA" id="ARBA00023125"/>
    </source>
</evidence>
<reference evidence="5" key="5">
    <citation type="submission" date="2024-05" db="EMBL/GenBank/DDBJ databases">
        <authorList>
            <person name="Sun Q."/>
            <person name="Zhou Y."/>
        </authorList>
    </citation>
    <scope>NUCLEOTIDE SEQUENCE</scope>
    <source>
        <strain evidence="5">CGMCC 1.12707</strain>
    </source>
</reference>
<dbReference type="OrthoDB" id="667966at2"/>
<sequence length="199" mass="23204">MLIDEKLLYQYGAERMFYKSGDIIFNEGMSPFFYYQIVVGKVKLNHYNEEGKESIQNIILPGQSIGECLLFLDNFYPMNAEVLEETVLLKLSKTKFLELLNFYPYLYKDLSLFMSGELYHRFLLMQNNSINSPIIRLKGLLDYLKNETLDAAIPFSFKIDLTRQQLAGLTGMCVETVIRTVKLMESQNMLRLKKGKILY</sequence>
<evidence type="ECO:0000313" key="8">
    <source>
        <dbReference type="Proteomes" id="UP000650994"/>
    </source>
</evidence>
<dbReference type="Pfam" id="PF13545">
    <property type="entry name" value="HTH_Crp_2"/>
    <property type="match status" value="1"/>
</dbReference>
<reference evidence="6" key="2">
    <citation type="submission" date="2016-11" db="EMBL/GenBank/DDBJ databases">
        <authorList>
            <person name="Jaros S."/>
            <person name="Januszkiewicz K."/>
            <person name="Wedrychowicz H."/>
        </authorList>
    </citation>
    <scope>NUCLEOTIDE SEQUENCE [LARGE SCALE GENOMIC DNA]</scope>
    <source>
        <strain evidence="6">DSM 27989</strain>
    </source>
</reference>
<gene>
    <name evidence="5" type="ORF">GCM10010984_18980</name>
    <name evidence="6" type="ORF">SAMN05443634_103202</name>
</gene>
<reference evidence="5" key="1">
    <citation type="journal article" date="2014" name="Int. J. Syst. Evol. Microbiol.">
        <title>Complete genome of a new Firmicutes species belonging to the dominant human colonic microbiota ('Ruminococcus bicirculans') reveals two chromosomes and a selective capacity to utilize plant glucans.</title>
        <authorList>
            <consortium name="NISC Comparative Sequencing Program"/>
            <person name="Wegmann U."/>
            <person name="Louis P."/>
            <person name="Goesmann A."/>
            <person name="Henrissat B."/>
            <person name="Duncan S.H."/>
            <person name="Flint H.J."/>
        </authorList>
    </citation>
    <scope>NUCLEOTIDE SEQUENCE</scope>
    <source>
        <strain evidence="5">CGMCC 1.12707</strain>
    </source>
</reference>
<dbReference type="RefSeq" id="WP_072930173.1">
    <property type="nucleotide sequence ID" value="NZ_BMFL01000012.1"/>
</dbReference>
<dbReference type="InterPro" id="IPR036390">
    <property type="entry name" value="WH_DNA-bd_sf"/>
</dbReference>
<organism evidence="6 7">
    <name type="scientific">Chishuiella changwenlii</name>
    <dbReference type="NCBI Taxonomy" id="1434701"/>
    <lineage>
        <taxon>Bacteria</taxon>
        <taxon>Pseudomonadati</taxon>
        <taxon>Bacteroidota</taxon>
        <taxon>Flavobacteriia</taxon>
        <taxon>Flavobacteriales</taxon>
        <taxon>Weeksellaceae</taxon>
        <taxon>Chishuiella</taxon>
    </lineage>
</organism>
<dbReference type="SUPFAM" id="SSF46785">
    <property type="entry name" value="Winged helix' DNA-binding domain"/>
    <property type="match status" value="1"/>
</dbReference>
<evidence type="ECO:0000256" key="3">
    <source>
        <dbReference type="ARBA" id="ARBA00023163"/>
    </source>
</evidence>
<keyword evidence="6" id="KW-0418">Kinase</keyword>
<keyword evidence="6" id="KW-0808">Transferase</keyword>
<dbReference type="STRING" id="1434701.SAMN05443634_103202"/>
<accession>A0A1M6V6E9</accession>
<dbReference type="InterPro" id="IPR018490">
    <property type="entry name" value="cNMP-bd_dom_sf"/>
</dbReference>
<reference evidence="8" key="4">
    <citation type="journal article" date="2019" name="Int. J. Syst. Evol. Microbiol.">
        <title>The Global Catalogue of Microorganisms (GCM) 10K type strain sequencing project: providing services to taxonomists for standard genome sequencing and annotation.</title>
        <authorList>
            <consortium name="The Broad Institute Genomics Platform"/>
            <consortium name="The Broad Institute Genome Sequencing Center for Infectious Disease"/>
            <person name="Wu L."/>
            <person name="Ma J."/>
        </authorList>
    </citation>
    <scope>NUCLEOTIDE SEQUENCE [LARGE SCALE GENOMIC DNA]</scope>
    <source>
        <strain evidence="8">CGMCC 1.12707</strain>
    </source>
</reference>
<name>A0A1M6V6E9_9FLAO</name>
<dbReference type="PROSITE" id="PS50042">
    <property type="entry name" value="CNMP_BINDING_3"/>
    <property type="match status" value="1"/>
</dbReference>
<dbReference type="GO" id="GO:0006355">
    <property type="term" value="P:regulation of DNA-templated transcription"/>
    <property type="evidence" value="ECO:0007669"/>
    <property type="project" value="InterPro"/>
</dbReference>
<dbReference type="EMBL" id="FRBH01000003">
    <property type="protein sequence ID" value="SHK76971.1"/>
    <property type="molecule type" value="Genomic_DNA"/>
</dbReference>
<dbReference type="Gene3D" id="2.60.120.10">
    <property type="entry name" value="Jelly Rolls"/>
    <property type="match status" value="1"/>
</dbReference>
<dbReference type="GO" id="GO:0003677">
    <property type="term" value="F:DNA binding"/>
    <property type="evidence" value="ECO:0007669"/>
    <property type="project" value="UniProtKB-KW"/>
</dbReference>
<dbReference type="InterPro" id="IPR014710">
    <property type="entry name" value="RmlC-like_jellyroll"/>
</dbReference>
<keyword evidence="8" id="KW-1185">Reference proteome</keyword>
<dbReference type="GO" id="GO:0016301">
    <property type="term" value="F:kinase activity"/>
    <property type="evidence" value="ECO:0007669"/>
    <property type="project" value="UniProtKB-KW"/>
</dbReference>
<protein>
    <submittedName>
        <fullName evidence="6">cAMP-binding domain of CRP or a regulatory subunit of cAMP-dependent protein kinases</fullName>
    </submittedName>
</protein>